<proteinExistence type="predicted"/>
<dbReference type="EMBL" id="CADEBC010000535">
    <property type="protein sequence ID" value="CAB3248636.1"/>
    <property type="molecule type" value="Genomic_DNA"/>
</dbReference>
<dbReference type="SMART" id="SM00952">
    <property type="entry name" value="RAP"/>
    <property type="match status" value="1"/>
</dbReference>
<dbReference type="AlphaFoldDB" id="A0A8S1AQA2"/>
<dbReference type="Proteomes" id="UP000494106">
    <property type="component" value="Unassembled WGS sequence"/>
</dbReference>
<gene>
    <name evidence="2" type="ORF">APLA_LOCUS11801</name>
</gene>
<dbReference type="PROSITE" id="PS51286">
    <property type="entry name" value="RAP"/>
    <property type="match status" value="1"/>
</dbReference>
<evidence type="ECO:0000259" key="1">
    <source>
        <dbReference type="PROSITE" id="PS51286"/>
    </source>
</evidence>
<dbReference type="OrthoDB" id="443524at2759"/>
<protein>
    <recommendedName>
        <fullName evidence="1">RAP domain-containing protein</fullName>
    </recommendedName>
</protein>
<evidence type="ECO:0000313" key="2">
    <source>
        <dbReference type="EMBL" id="CAB3248636.1"/>
    </source>
</evidence>
<feature type="domain" description="RAP" evidence="1">
    <location>
        <begin position="571"/>
        <end position="628"/>
    </location>
</feature>
<dbReference type="InterPro" id="IPR013584">
    <property type="entry name" value="RAP"/>
</dbReference>
<comment type="caution">
    <text evidence="2">The sequence shown here is derived from an EMBL/GenBank/DDBJ whole genome shotgun (WGS) entry which is preliminary data.</text>
</comment>
<reference evidence="2 3" key="1">
    <citation type="submission" date="2020-04" db="EMBL/GenBank/DDBJ databases">
        <authorList>
            <person name="Wallbank WR R."/>
            <person name="Pardo Diaz C."/>
            <person name="Kozak K."/>
            <person name="Martin S."/>
            <person name="Jiggins C."/>
            <person name="Moest M."/>
            <person name="Warren A I."/>
            <person name="Byers J.R.P. K."/>
            <person name="Montejo-Kovacevich G."/>
            <person name="Yen C E."/>
        </authorList>
    </citation>
    <scope>NUCLEOTIDE SEQUENCE [LARGE SCALE GENOMIC DNA]</scope>
</reference>
<keyword evidence="3" id="KW-1185">Reference proteome</keyword>
<accession>A0A8S1AQA2</accession>
<name>A0A8S1AQA2_ARCPL</name>
<organism evidence="2 3">
    <name type="scientific">Arctia plantaginis</name>
    <name type="common">Wood tiger moth</name>
    <name type="synonym">Phalaena plantaginis</name>
    <dbReference type="NCBI Taxonomy" id="874455"/>
    <lineage>
        <taxon>Eukaryota</taxon>
        <taxon>Metazoa</taxon>
        <taxon>Ecdysozoa</taxon>
        <taxon>Arthropoda</taxon>
        <taxon>Hexapoda</taxon>
        <taxon>Insecta</taxon>
        <taxon>Pterygota</taxon>
        <taxon>Neoptera</taxon>
        <taxon>Endopterygota</taxon>
        <taxon>Lepidoptera</taxon>
        <taxon>Glossata</taxon>
        <taxon>Ditrysia</taxon>
        <taxon>Noctuoidea</taxon>
        <taxon>Erebidae</taxon>
        <taxon>Arctiinae</taxon>
        <taxon>Arctia</taxon>
    </lineage>
</organism>
<dbReference type="Pfam" id="PF08373">
    <property type="entry name" value="RAP"/>
    <property type="match status" value="1"/>
</dbReference>
<evidence type="ECO:0000313" key="3">
    <source>
        <dbReference type="Proteomes" id="UP000494106"/>
    </source>
</evidence>
<sequence length="646" mass="72888">MQCCQQLNELGGDSHFSSGKKENIMTLLLKNMWRSVLSGRSLNSSLRSRSFTSDMTEMSLSQSPDVVMTSIKTALSAADVLHAVQTNLAVMNHKHMLQAFRCLFNLQRACKIPGEIDHLVKDPTFGVLCQNFKKQARALDVNEAIEATKVLTYLKVPADSVVVQTMLQLIKTNINMISLRQIMFMDFLLTRFDTKNHLVDALKLALPLAFQIHLPIEIDNQDLSLLRDMLSYACSHDLPERCINNIVTGLLLHDQAIDAQIAKSIIWSLCQANCTEQLYPTRVQLLHICYDILTQRLNQLTYDEVLSTVARIKGRILEKHPEYYHEQLMDAVAQYMVKNKVNFEKSLLVARILSRTAHTNLGLVEYLCNLAASNSATLATCRTNILLGFINCLSNNNYEPEQMQWKEIQRQISKNPVLDGKNNALPWAKICLELASLGHYEDKLLTKVFSKTYFDDFHIRDTNMLDYLQLLTLHEAVRTFYSDKYGLPTEVLEKAKSIYPAHALTDQLEDHLAQGLGGAQYVVRNVLLPNGFVADCLICLQNGYPVQMPICSGDLKVPIGYLNLPAGSIVVCVMNFAPSCFSMNSNRLRGTFRLVLDILEKQGYATVPININEWLSAPPHERTQYLIREVGYKCGEIGLKLSTCSS</sequence>